<proteinExistence type="predicted"/>
<feature type="compositionally biased region" description="Basic and acidic residues" evidence="1">
    <location>
        <begin position="59"/>
        <end position="70"/>
    </location>
</feature>
<sequence>MDKAAQAAKRRQDKSHKRVPPPKPNKQTGKTAAAKPEPPEVQHTAPLVVVEARYSKREIKQNWTEDRELPTAEGSSSEDEQLNAADFEKLLELPPSSGGHFLLSSEKHWLNPDTGLPGDDERNSYGEYFRIDTKQLNASLGCIPFYQRQGYDEKLFTASELNLMRQKAELQKEKWGKGKENMIPTTPAPTKPRPAPCLVGPFALPKDETPAKPTRPTACLVGAAALPRDECKAKEKSIVDVEPRKEEPKKLPLLKTKLEELKIEPKPVAKVIPPPTTLSQQQSTSKPGGNDSKEDIQQWLDDILDI</sequence>
<dbReference type="AlphaFoldDB" id="A0A2M4CR14"/>
<reference evidence="2" key="1">
    <citation type="submission" date="2018-01" db="EMBL/GenBank/DDBJ databases">
        <title>An insight into the sialome of Amazonian anophelines.</title>
        <authorList>
            <person name="Ribeiro J.M."/>
            <person name="Scarpassa V."/>
            <person name="Calvo E."/>
        </authorList>
    </citation>
    <scope>NUCLEOTIDE SEQUENCE</scope>
</reference>
<dbReference type="EMBL" id="GGFL01003594">
    <property type="protein sequence ID" value="MBW67772.1"/>
    <property type="molecule type" value="Transcribed_RNA"/>
</dbReference>
<dbReference type="InterPro" id="IPR026187">
    <property type="entry name" value="Aven"/>
</dbReference>
<feature type="region of interest" description="Disordered" evidence="1">
    <location>
        <begin position="265"/>
        <end position="306"/>
    </location>
</feature>
<feature type="compositionally biased region" description="Basic residues" evidence="1">
    <location>
        <begin position="8"/>
        <end position="20"/>
    </location>
</feature>
<dbReference type="GO" id="GO:0010972">
    <property type="term" value="P:negative regulation of G2/M transition of mitotic cell cycle"/>
    <property type="evidence" value="ECO:0007669"/>
    <property type="project" value="TreeGrafter"/>
</dbReference>
<dbReference type="VEuPathDB" id="VectorBase:ADAR2_004315"/>
<feature type="region of interest" description="Disordered" evidence="1">
    <location>
        <begin position="1"/>
        <end position="47"/>
    </location>
</feature>
<evidence type="ECO:0000313" key="2">
    <source>
        <dbReference type="EMBL" id="MBW67772.1"/>
    </source>
</evidence>
<name>A0A2M4CR14_ANODA</name>
<evidence type="ECO:0000256" key="1">
    <source>
        <dbReference type="SAM" id="MobiDB-lite"/>
    </source>
</evidence>
<organism evidence="2">
    <name type="scientific">Anopheles darlingi</name>
    <name type="common">Mosquito</name>
    <dbReference type="NCBI Taxonomy" id="43151"/>
    <lineage>
        <taxon>Eukaryota</taxon>
        <taxon>Metazoa</taxon>
        <taxon>Ecdysozoa</taxon>
        <taxon>Arthropoda</taxon>
        <taxon>Hexapoda</taxon>
        <taxon>Insecta</taxon>
        <taxon>Pterygota</taxon>
        <taxon>Neoptera</taxon>
        <taxon>Endopterygota</taxon>
        <taxon>Diptera</taxon>
        <taxon>Nematocera</taxon>
        <taxon>Culicoidea</taxon>
        <taxon>Culicidae</taxon>
        <taxon>Anophelinae</taxon>
        <taxon>Anopheles</taxon>
    </lineage>
</organism>
<accession>A0A2M4CR14</accession>
<dbReference type="PANTHER" id="PTHR16524">
    <property type="entry name" value="CELL DEATH REGULATOR AVEN"/>
    <property type="match status" value="1"/>
</dbReference>
<feature type="compositionally biased region" description="Low complexity" evidence="1">
    <location>
        <begin position="297"/>
        <end position="306"/>
    </location>
</feature>
<feature type="region of interest" description="Disordered" evidence="1">
    <location>
        <begin position="59"/>
        <end position="86"/>
    </location>
</feature>
<feature type="compositionally biased region" description="Polar residues" evidence="1">
    <location>
        <begin position="277"/>
        <end position="287"/>
    </location>
</feature>
<dbReference type="PANTHER" id="PTHR16524:SF2">
    <property type="entry name" value="CELL DEATH REGULATOR AVEN"/>
    <property type="match status" value="1"/>
</dbReference>
<protein>
    <submittedName>
        <fullName evidence="2">Uncharacterized protein</fullName>
    </submittedName>
</protein>